<dbReference type="GO" id="GO:0046872">
    <property type="term" value="F:metal ion binding"/>
    <property type="evidence" value="ECO:0007669"/>
    <property type="project" value="UniProtKB-KW"/>
</dbReference>
<evidence type="ECO:0000259" key="6">
    <source>
        <dbReference type="PROSITE" id="PS51471"/>
    </source>
</evidence>
<dbReference type="GO" id="GO:0016491">
    <property type="term" value="F:oxidoreductase activity"/>
    <property type="evidence" value="ECO:0007669"/>
    <property type="project" value="UniProtKB-KW"/>
</dbReference>
<dbReference type="OrthoDB" id="627829at2759"/>
<sequence length="341" mass="38301">MSSLRSLFLVHLPYSCSKATTRYAAICMSRSAVPVIDMQGLHGLSRSSTVSDIGKACHEKGYFQLTNHGIASSTLDGTLDIATAFFELATDKKLELMSVDITRPVRFSLIKEVVMGQEQIQRLFLKHYAHPLEEWIHMWPSEPLDYRTKMGTYSVEARKVALQVMEAIVESLRLGRDYLKDQLQDGLQVMALHAYPPCTSTDPCSSFGIAPHSDYSIITIVLQKSPGLEELDPKTNKWELLPHQHGSLFVHVGNYLEVISNGLYKSAVHKVSANDRDNTRVSIASLHSLSIDEKVCVPDNLVTVHTPKGYKESSFRDFLRFLSINQDFGVQGDVMVWIEKQ</sequence>
<dbReference type="Proteomes" id="UP000623129">
    <property type="component" value="Unassembled WGS sequence"/>
</dbReference>
<dbReference type="PROSITE" id="PS51471">
    <property type="entry name" value="FE2OG_OXY"/>
    <property type="match status" value="1"/>
</dbReference>
<keyword evidence="4 5" id="KW-0408">Iron</keyword>
<dbReference type="PRINTS" id="PR00682">
    <property type="entry name" value="IPNSYNTHASE"/>
</dbReference>
<keyword evidence="3 5" id="KW-0560">Oxidoreductase</keyword>
<evidence type="ECO:0000256" key="1">
    <source>
        <dbReference type="ARBA" id="ARBA00008056"/>
    </source>
</evidence>
<accession>A0A833V5C4</accession>
<keyword evidence="2 5" id="KW-0479">Metal-binding</keyword>
<dbReference type="InterPro" id="IPR044861">
    <property type="entry name" value="IPNS-like_FE2OG_OXY"/>
</dbReference>
<dbReference type="Pfam" id="PF14226">
    <property type="entry name" value="DIOX_N"/>
    <property type="match status" value="1"/>
</dbReference>
<dbReference type="AlphaFoldDB" id="A0A833V5C4"/>
<dbReference type="InterPro" id="IPR027443">
    <property type="entry name" value="IPNS-like_sf"/>
</dbReference>
<dbReference type="EMBL" id="SWLB01000019">
    <property type="protein sequence ID" value="KAF3325661.1"/>
    <property type="molecule type" value="Genomic_DNA"/>
</dbReference>
<dbReference type="Gene3D" id="2.60.120.330">
    <property type="entry name" value="B-lactam Antibiotic, Isopenicillin N Synthase, Chain"/>
    <property type="match status" value="1"/>
</dbReference>
<comment type="caution">
    <text evidence="7">The sequence shown here is derived from an EMBL/GenBank/DDBJ whole genome shotgun (WGS) entry which is preliminary data.</text>
</comment>
<proteinExistence type="inferred from homology"/>
<dbReference type="InterPro" id="IPR005123">
    <property type="entry name" value="Oxoglu/Fe-dep_dioxygenase_dom"/>
</dbReference>
<evidence type="ECO:0000256" key="5">
    <source>
        <dbReference type="RuleBase" id="RU003682"/>
    </source>
</evidence>
<dbReference type="Pfam" id="PF03171">
    <property type="entry name" value="2OG-FeII_Oxy"/>
    <property type="match status" value="1"/>
</dbReference>
<evidence type="ECO:0000256" key="4">
    <source>
        <dbReference type="ARBA" id="ARBA00023004"/>
    </source>
</evidence>
<evidence type="ECO:0000256" key="2">
    <source>
        <dbReference type="ARBA" id="ARBA00022723"/>
    </source>
</evidence>
<evidence type="ECO:0000313" key="7">
    <source>
        <dbReference type="EMBL" id="KAF3325661.1"/>
    </source>
</evidence>
<keyword evidence="8" id="KW-1185">Reference proteome</keyword>
<feature type="domain" description="Fe2OG dioxygenase" evidence="6">
    <location>
        <begin position="185"/>
        <end position="289"/>
    </location>
</feature>
<comment type="similarity">
    <text evidence="1 5">Belongs to the iron/ascorbate-dependent oxidoreductase family.</text>
</comment>
<dbReference type="SUPFAM" id="SSF51197">
    <property type="entry name" value="Clavaminate synthase-like"/>
    <property type="match status" value="1"/>
</dbReference>
<organism evidence="7 8">
    <name type="scientific">Carex littledalei</name>
    <dbReference type="NCBI Taxonomy" id="544730"/>
    <lineage>
        <taxon>Eukaryota</taxon>
        <taxon>Viridiplantae</taxon>
        <taxon>Streptophyta</taxon>
        <taxon>Embryophyta</taxon>
        <taxon>Tracheophyta</taxon>
        <taxon>Spermatophyta</taxon>
        <taxon>Magnoliopsida</taxon>
        <taxon>Liliopsida</taxon>
        <taxon>Poales</taxon>
        <taxon>Cyperaceae</taxon>
        <taxon>Cyperoideae</taxon>
        <taxon>Cariceae</taxon>
        <taxon>Carex</taxon>
        <taxon>Carex subgen. Euthyceras</taxon>
    </lineage>
</organism>
<evidence type="ECO:0000313" key="8">
    <source>
        <dbReference type="Proteomes" id="UP000623129"/>
    </source>
</evidence>
<gene>
    <name evidence="7" type="ORF">FCM35_KLT08741</name>
</gene>
<dbReference type="InterPro" id="IPR050295">
    <property type="entry name" value="Plant_2OG-oxidoreductases"/>
</dbReference>
<evidence type="ECO:0000256" key="3">
    <source>
        <dbReference type="ARBA" id="ARBA00023002"/>
    </source>
</evidence>
<name>A0A833V5C4_9POAL</name>
<reference evidence="7" key="1">
    <citation type="submission" date="2020-01" db="EMBL/GenBank/DDBJ databases">
        <title>Genome sequence of Kobresia littledalei, the first chromosome-level genome in the family Cyperaceae.</title>
        <authorList>
            <person name="Qu G."/>
        </authorList>
    </citation>
    <scope>NUCLEOTIDE SEQUENCE</scope>
    <source>
        <strain evidence="7">C.B.Clarke</strain>
        <tissue evidence="7">Leaf</tissue>
    </source>
</reference>
<protein>
    <submittedName>
        <fullName evidence="7">Oxidoreductase family protein</fullName>
    </submittedName>
</protein>
<dbReference type="InterPro" id="IPR026992">
    <property type="entry name" value="DIOX_N"/>
</dbReference>
<dbReference type="PANTHER" id="PTHR47991">
    <property type="entry name" value="OXOGLUTARATE/IRON-DEPENDENT DIOXYGENASE"/>
    <property type="match status" value="1"/>
</dbReference>